<evidence type="ECO:0000313" key="7">
    <source>
        <dbReference type="Proteomes" id="UP000693972"/>
    </source>
</evidence>
<dbReference type="CDD" id="cd17538">
    <property type="entry name" value="REC_D1_PleD-like"/>
    <property type="match status" value="1"/>
</dbReference>
<evidence type="ECO:0000259" key="5">
    <source>
        <dbReference type="PROSITE" id="PS50887"/>
    </source>
</evidence>
<dbReference type="InterPro" id="IPR050469">
    <property type="entry name" value="Diguanylate_Cyclase"/>
</dbReference>
<dbReference type="Pfam" id="PF00072">
    <property type="entry name" value="Response_reg"/>
    <property type="match status" value="1"/>
</dbReference>
<dbReference type="InterPro" id="IPR001789">
    <property type="entry name" value="Sig_transdc_resp-reg_receiver"/>
</dbReference>
<dbReference type="Proteomes" id="UP000693972">
    <property type="component" value="Unassembled WGS sequence"/>
</dbReference>
<dbReference type="RefSeq" id="WP_257892667.1">
    <property type="nucleotide sequence ID" value="NZ_JAIMBW010000001.1"/>
</dbReference>
<keyword evidence="6" id="KW-0548">Nucleotidyltransferase</keyword>
<comment type="caution">
    <text evidence="6">The sequence shown here is derived from an EMBL/GenBank/DDBJ whole genome shotgun (WGS) entry which is preliminary data.</text>
</comment>
<sequence length="463" mass="49909">MAGRILVVDDVATNRIVMKVKLTAACYSVEQAENGAEALKAARDTKPDLILLDVMMPDMSGLDVCRALKADPETADIPVILITALSDRAAKMDGLEAGADDFLTKPVEEMTLLARVRSLLRASDSVRELRARDDTVSAYGFAEAALGFQGKARPGRIALVAPGRRGAVLWKAAIDDRIGGDVRIIPRETALMQTAGNGDEPDVFVISVDLAQRNEGLRLLSDLRSRPGTRHSATVMILPEGDSERAAIALDLGANDVLHDPFDAQELAIRISAQLDRKRQSDRMRAGVRAGLEAAITDPLTGLYNRRFALHRMGQIMTRPGNPPAVMMIDLDYFKDVNDTYGHAAGDTVLQQVAIRLRGQLQANDLLARIGGEEFLVVLSGADARSAMECAERLRTSIGSTSFDLGGDSFPVRVTASVGLALPGDHRDEATTPEALIRRADRALYGAKAHGRDQVSQMCHNAA</sequence>
<keyword evidence="7" id="KW-1185">Reference proteome</keyword>
<proteinExistence type="predicted"/>
<keyword evidence="3" id="KW-0597">Phosphoprotein</keyword>
<dbReference type="InterPro" id="IPR000160">
    <property type="entry name" value="GGDEF_dom"/>
</dbReference>
<comment type="catalytic activity">
    <reaction evidence="2">
        <text>2 GTP = 3',3'-c-di-GMP + 2 diphosphate</text>
        <dbReference type="Rhea" id="RHEA:24898"/>
        <dbReference type="ChEBI" id="CHEBI:33019"/>
        <dbReference type="ChEBI" id="CHEBI:37565"/>
        <dbReference type="ChEBI" id="CHEBI:58805"/>
        <dbReference type="EC" id="2.7.7.65"/>
    </reaction>
</comment>
<dbReference type="InterPro" id="IPR011006">
    <property type="entry name" value="CheY-like_superfamily"/>
</dbReference>
<dbReference type="EMBL" id="JAIMBW010000001">
    <property type="protein sequence ID" value="MBY4892922.1"/>
    <property type="molecule type" value="Genomic_DNA"/>
</dbReference>
<dbReference type="InterPro" id="IPR043128">
    <property type="entry name" value="Rev_trsase/Diguanyl_cyclase"/>
</dbReference>
<dbReference type="EC" id="2.7.7.65" evidence="1"/>
<name>A0ABS7MS78_9RHOB</name>
<dbReference type="InterPro" id="IPR029787">
    <property type="entry name" value="Nucleotide_cyclase"/>
</dbReference>
<feature type="modified residue" description="4-aspartylphosphate" evidence="3">
    <location>
        <position position="53"/>
    </location>
</feature>
<accession>A0ABS7MS78</accession>
<dbReference type="CDD" id="cd01949">
    <property type="entry name" value="GGDEF"/>
    <property type="match status" value="1"/>
</dbReference>
<dbReference type="SUPFAM" id="SSF55073">
    <property type="entry name" value="Nucleotide cyclase"/>
    <property type="match status" value="1"/>
</dbReference>
<evidence type="ECO:0000256" key="3">
    <source>
        <dbReference type="PROSITE-ProRule" id="PRU00169"/>
    </source>
</evidence>
<comment type="caution">
    <text evidence="3">Lacks conserved residue(s) required for the propagation of feature annotation.</text>
</comment>
<feature type="domain" description="Response regulatory" evidence="4">
    <location>
        <begin position="4"/>
        <end position="120"/>
    </location>
</feature>
<dbReference type="SMART" id="SM00448">
    <property type="entry name" value="REC"/>
    <property type="match status" value="1"/>
</dbReference>
<evidence type="ECO:0000256" key="2">
    <source>
        <dbReference type="ARBA" id="ARBA00034247"/>
    </source>
</evidence>
<evidence type="ECO:0000313" key="6">
    <source>
        <dbReference type="EMBL" id="MBY4892922.1"/>
    </source>
</evidence>
<dbReference type="SUPFAM" id="SSF52172">
    <property type="entry name" value="CheY-like"/>
    <property type="match status" value="2"/>
</dbReference>
<evidence type="ECO:0000259" key="4">
    <source>
        <dbReference type="PROSITE" id="PS50110"/>
    </source>
</evidence>
<dbReference type="Gene3D" id="3.30.70.270">
    <property type="match status" value="1"/>
</dbReference>
<dbReference type="SMART" id="SM00267">
    <property type="entry name" value="GGDEF"/>
    <property type="match status" value="1"/>
</dbReference>
<dbReference type="Pfam" id="PF00990">
    <property type="entry name" value="GGDEF"/>
    <property type="match status" value="1"/>
</dbReference>
<dbReference type="PANTHER" id="PTHR45138">
    <property type="entry name" value="REGULATORY COMPONENTS OF SENSORY TRANSDUCTION SYSTEM"/>
    <property type="match status" value="1"/>
</dbReference>
<organism evidence="6 7">
    <name type="scientific">Gymnodinialimonas phycosphaerae</name>
    <dbReference type="NCBI Taxonomy" id="2841589"/>
    <lineage>
        <taxon>Bacteria</taxon>
        <taxon>Pseudomonadati</taxon>
        <taxon>Pseudomonadota</taxon>
        <taxon>Alphaproteobacteria</taxon>
        <taxon>Rhodobacterales</taxon>
        <taxon>Paracoccaceae</taxon>
        <taxon>Gymnodinialimonas</taxon>
    </lineage>
</organism>
<gene>
    <name evidence="6" type="ORF">KUL25_09115</name>
</gene>
<evidence type="ECO:0000256" key="1">
    <source>
        <dbReference type="ARBA" id="ARBA00012528"/>
    </source>
</evidence>
<feature type="domain" description="Response regulatory" evidence="4">
    <location>
        <begin position="156"/>
        <end position="275"/>
    </location>
</feature>
<dbReference type="PROSITE" id="PS50110">
    <property type="entry name" value="RESPONSE_REGULATORY"/>
    <property type="match status" value="2"/>
</dbReference>
<reference evidence="6 7" key="1">
    <citation type="submission" date="2021-07" db="EMBL/GenBank/DDBJ databases">
        <title>Karlodiniumbacter phycospheric gen. nov., sp. nov., a phycosphere bacterium isolated from karlodinium veneficum.</title>
        <authorList>
            <person name="Peng Y."/>
            <person name="Jiang L."/>
            <person name="Lee J."/>
        </authorList>
    </citation>
    <scope>NUCLEOTIDE SEQUENCE [LARGE SCALE GENOMIC DNA]</scope>
    <source>
        <strain evidence="6 7">N5</strain>
    </source>
</reference>
<dbReference type="Gene3D" id="3.40.50.2300">
    <property type="match status" value="1"/>
</dbReference>
<feature type="domain" description="GGDEF" evidence="5">
    <location>
        <begin position="322"/>
        <end position="460"/>
    </location>
</feature>
<dbReference type="GO" id="GO:0052621">
    <property type="term" value="F:diguanylate cyclase activity"/>
    <property type="evidence" value="ECO:0007669"/>
    <property type="project" value="UniProtKB-EC"/>
</dbReference>
<protein>
    <recommendedName>
        <fullName evidence="1">diguanylate cyclase</fullName>
        <ecNumber evidence="1">2.7.7.65</ecNumber>
    </recommendedName>
</protein>
<keyword evidence="6" id="KW-0808">Transferase</keyword>
<dbReference type="PROSITE" id="PS50887">
    <property type="entry name" value="GGDEF"/>
    <property type="match status" value="1"/>
</dbReference>
<dbReference type="NCBIfam" id="TIGR00254">
    <property type="entry name" value="GGDEF"/>
    <property type="match status" value="1"/>
</dbReference>
<dbReference type="PANTHER" id="PTHR45138:SF9">
    <property type="entry name" value="DIGUANYLATE CYCLASE DGCM-RELATED"/>
    <property type="match status" value="1"/>
</dbReference>